<reference evidence="1" key="1">
    <citation type="journal article" date="2019" name="bioRxiv">
        <title>The Genome of the Zebra Mussel, Dreissena polymorpha: A Resource for Invasive Species Research.</title>
        <authorList>
            <person name="McCartney M.A."/>
            <person name="Auch B."/>
            <person name="Kono T."/>
            <person name="Mallez S."/>
            <person name="Zhang Y."/>
            <person name="Obille A."/>
            <person name="Becker A."/>
            <person name="Abrahante J.E."/>
            <person name="Garbe J."/>
            <person name="Badalamenti J.P."/>
            <person name="Herman A."/>
            <person name="Mangelson H."/>
            <person name="Liachko I."/>
            <person name="Sullivan S."/>
            <person name="Sone E.D."/>
            <person name="Koren S."/>
            <person name="Silverstein K.A.T."/>
            <person name="Beckman K.B."/>
            <person name="Gohl D.M."/>
        </authorList>
    </citation>
    <scope>NUCLEOTIDE SEQUENCE</scope>
    <source>
        <strain evidence="1">Duluth1</strain>
        <tissue evidence="1">Whole animal</tissue>
    </source>
</reference>
<reference evidence="1" key="2">
    <citation type="submission" date="2020-11" db="EMBL/GenBank/DDBJ databases">
        <authorList>
            <person name="McCartney M.A."/>
            <person name="Auch B."/>
            <person name="Kono T."/>
            <person name="Mallez S."/>
            <person name="Becker A."/>
            <person name="Gohl D.M."/>
            <person name="Silverstein K.A.T."/>
            <person name="Koren S."/>
            <person name="Bechman K.B."/>
            <person name="Herman A."/>
            <person name="Abrahante J.E."/>
            <person name="Garbe J."/>
        </authorList>
    </citation>
    <scope>NUCLEOTIDE SEQUENCE</scope>
    <source>
        <strain evidence="1">Duluth1</strain>
        <tissue evidence="1">Whole animal</tissue>
    </source>
</reference>
<dbReference type="EMBL" id="JAIWYP010000003">
    <property type="protein sequence ID" value="KAH3850320.1"/>
    <property type="molecule type" value="Genomic_DNA"/>
</dbReference>
<accession>A0A9D4R1Z5</accession>
<dbReference type="AlphaFoldDB" id="A0A9D4R1Z5"/>
<gene>
    <name evidence="1" type="ORF">DPMN_092729</name>
</gene>
<protein>
    <submittedName>
        <fullName evidence="1">Uncharacterized protein</fullName>
    </submittedName>
</protein>
<proteinExistence type="predicted"/>
<dbReference type="Proteomes" id="UP000828390">
    <property type="component" value="Unassembled WGS sequence"/>
</dbReference>
<comment type="caution">
    <text evidence="1">The sequence shown here is derived from an EMBL/GenBank/DDBJ whole genome shotgun (WGS) entry which is preliminary data.</text>
</comment>
<evidence type="ECO:0000313" key="1">
    <source>
        <dbReference type="EMBL" id="KAH3850320.1"/>
    </source>
</evidence>
<name>A0A9D4R1Z5_DREPO</name>
<evidence type="ECO:0000313" key="2">
    <source>
        <dbReference type="Proteomes" id="UP000828390"/>
    </source>
</evidence>
<sequence length="339" mass="38337">MSVHSNESRNTVSPSFQLDLDYLLNEFVEADRDDEASQVLFVVTRHISSLRRIYRQVQYSVSHVSQACPTFTGRCNIQYPMYLKPAPHLQAGVIFSIPCISSLRHIYRQAQYLVSHVSQACAAFTGRCNIQYPMYLKPAPHLQAGAIFSIPCISSLRRIYRQVQYSVSHVSQVCPTFTGRCNIQDPMYLKPAPHLQAGAIFRIPCISSLRCIYRQVQYSVSHVSQACATFTGRCNIQYPMYLKPAPHLQAGAIFRIPCISSLRHIYRQVQYSVSHVSQACAAFTGRCNIQYPMYLKPVPHLQAGAIFSIPCISSLRHIYRQVQYSVSHVSQACATFTGR</sequence>
<keyword evidence="2" id="KW-1185">Reference proteome</keyword>
<organism evidence="1 2">
    <name type="scientific">Dreissena polymorpha</name>
    <name type="common">Zebra mussel</name>
    <name type="synonym">Mytilus polymorpha</name>
    <dbReference type="NCBI Taxonomy" id="45954"/>
    <lineage>
        <taxon>Eukaryota</taxon>
        <taxon>Metazoa</taxon>
        <taxon>Spiralia</taxon>
        <taxon>Lophotrochozoa</taxon>
        <taxon>Mollusca</taxon>
        <taxon>Bivalvia</taxon>
        <taxon>Autobranchia</taxon>
        <taxon>Heteroconchia</taxon>
        <taxon>Euheterodonta</taxon>
        <taxon>Imparidentia</taxon>
        <taxon>Neoheterodontei</taxon>
        <taxon>Myida</taxon>
        <taxon>Dreissenoidea</taxon>
        <taxon>Dreissenidae</taxon>
        <taxon>Dreissena</taxon>
    </lineage>
</organism>